<feature type="compositionally biased region" description="Basic residues" evidence="2">
    <location>
        <begin position="80"/>
        <end position="91"/>
    </location>
</feature>
<feature type="compositionally biased region" description="Low complexity" evidence="2">
    <location>
        <begin position="95"/>
        <end position="106"/>
    </location>
</feature>
<proteinExistence type="inferred from homology"/>
<dbReference type="EMBL" id="GL377601">
    <property type="protein sequence ID" value="EFJ20750.1"/>
    <property type="molecule type" value="Genomic_DNA"/>
</dbReference>
<evidence type="ECO:0000313" key="4">
    <source>
        <dbReference type="EMBL" id="EFJ20750.1"/>
    </source>
</evidence>
<feature type="compositionally biased region" description="Low complexity" evidence="2">
    <location>
        <begin position="228"/>
        <end position="264"/>
    </location>
</feature>
<dbReference type="InterPro" id="IPR021410">
    <property type="entry name" value="FAF"/>
</dbReference>
<organism evidence="5">
    <name type="scientific">Selaginella moellendorffii</name>
    <name type="common">Spikemoss</name>
    <dbReference type="NCBI Taxonomy" id="88036"/>
    <lineage>
        <taxon>Eukaryota</taxon>
        <taxon>Viridiplantae</taxon>
        <taxon>Streptophyta</taxon>
        <taxon>Embryophyta</taxon>
        <taxon>Tracheophyta</taxon>
        <taxon>Lycopodiopsida</taxon>
        <taxon>Selaginellales</taxon>
        <taxon>Selaginellaceae</taxon>
        <taxon>Selaginella</taxon>
    </lineage>
</organism>
<dbReference type="AlphaFoldDB" id="D8S4H2"/>
<evidence type="ECO:0000256" key="1">
    <source>
        <dbReference type="ARBA" id="ARBA00008690"/>
    </source>
</evidence>
<dbReference type="PANTHER" id="PTHR33155">
    <property type="entry name" value="FANTASTIC FOUR-LIKE PROTEIN (DUF3049)"/>
    <property type="match status" value="1"/>
</dbReference>
<comment type="similarity">
    <text evidence="1">Belongs to the fantastic four family.</text>
</comment>
<evidence type="ECO:0000313" key="5">
    <source>
        <dbReference type="Proteomes" id="UP000001514"/>
    </source>
</evidence>
<dbReference type="Proteomes" id="UP000001514">
    <property type="component" value="Unassembled WGS sequence"/>
</dbReference>
<dbReference type="PANTHER" id="PTHR33155:SF75">
    <property type="entry name" value="OS02G0750800 PROTEIN"/>
    <property type="match status" value="1"/>
</dbReference>
<dbReference type="Pfam" id="PF11250">
    <property type="entry name" value="FAF"/>
    <property type="match status" value="1"/>
</dbReference>
<feature type="region of interest" description="Disordered" evidence="2">
    <location>
        <begin position="63"/>
        <end position="114"/>
    </location>
</feature>
<protein>
    <recommendedName>
        <fullName evidence="3">FAF domain-containing protein</fullName>
    </recommendedName>
</protein>
<name>D8S4H2_SELML</name>
<sequence length="304" mass="31816">MPLEPLPESMKIFTPPVNAASLVESFGGLKPASRSSEKDVLVKKRGGDEDRTGLVVESLGSYNTKAKDKLTGTSSSPSVYHHHHHSSFLRRRAVESSSGGAAGTSSLEVEEDDEEEECRRVVRIFPPPLPSLARKGPSQFPCQMPLVALHPIRSHGRFVLQELKVPKQLMFRPIRTKGRLILQLKYDEDEDGEAEHGLIGGGGGGGESSSGSFGSSDISDAAIKSLSSTSSDSSSLLSTGPGSSSIIPPATSPTSPSLVSAPAPATAPVPAPPPQIIDVFCQGPCGGRKMVVESAAGLEQGTKA</sequence>
<feature type="domain" description="FAF" evidence="3">
    <location>
        <begin position="125"/>
        <end position="184"/>
    </location>
</feature>
<reference evidence="4 5" key="1">
    <citation type="journal article" date="2011" name="Science">
        <title>The Selaginella genome identifies genetic changes associated with the evolution of vascular plants.</title>
        <authorList>
            <person name="Banks J.A."/>
            <person name="Nishiyama T."/>
            <person name="Hasebe M."/>
            <person name="Bowman J.L."/>
            <person name="Gribskov M."/>
            <person name="dePamphilis C."/>
            <person name="Albert V.A."/>
            <person name="Aono N."/>
            <person name="Aoyama T."/>
            <person name="Ambrose B.A."/>
            <person name="Ashton N.W."/>
            <person name="Axtell M.J."/>
            <person name="Barker E."/>
            <person name="Barker M.S."/>
            <person name="Bennetzen J.L."/>
            <person name="Bonawitz N.D."/>
            <person name="Chapple C."/>
            <person name="Cheng C."/>
            <person name="Correa L.G."/>
            <person name="Dacre M."/>
            <person name="DeBarry J."/>
            <person name="Dreyer I."/>
            <person name="Elias M."/>
            <person name="Engstrom E.M."/>
            <person name="Estelle M."/>
            <person name="Feng L."/>
            <person name="Finet C."/>
            <person name="Floyd S.K."/>
            <person name="Frommer W.B."/>
            <person name="Fujita T."/>
            <person name="Gramzow L."/>
            <person name="Gutensohn M."/>
            <person name="Harholt J."/>
            <person name="Hattori M."/>
            <person name="Heyl A."/>
            <person name="Hirai T."/>
            <person name="Hiwatashi Y."/>
            <person name="Ishikawa M."/>
            <person name="Iwata M."/>
            <person name="Karol K.G."/>
            <person name="Koehler B."/>
            <person name="Kolukisaoglu U."/>
            <person name="Kubo M."/>
            <person name="Kurata T."/>
            <person name="Lalonde S."/>
            <person name="Li K."/>
            <person name="Li Y."/>
            <person name="Litt A."/>
            <person name="Lyons E."/>
            <person name="Manning G."/>
            <person name="Maruyama T."/>
            <person name="Michael T.P."/>
            <person name="Mikami K."/>
            <person name="Miyazaki S."/>
            <person name="Morinaga S."/>
            <person name="Murata T."/>
            <person name="Mueller-Roeber B."/>
            <person name="Nelson D.R."/>
            <person name="Obara M."/>
            <person name="Oguri Y."/>
            <person name="Olmstead R.G."/>
            <person name="Onodera N."/>
            <person name="Petersen B.L."/>
            <person name="Pils B."/>
            <person name="Prigge M."/>
            <person name="Rensing S.A."/>
            <person name="Riano-Pachon D.M."/>
            <person name="Roberts A.W."/>
            <person name="Sato Y."/>
            <person name="Scheller H.V."/>
            <person name="Schulz B."/>
            <person name="Schulz C."/>
            <person name="Shakirov E.V."/>
            <person name="Shibagaki N."/>
            <person name="Shinohara N."/>
            <person name="Shippen D.E."/>
            <person name="Soerensen I."/>
            <person name="Sotooka R."/>
            <person name="Sugimoto N."/>
            <person name="Sugita M."/>
            <person name="Sumikawa N."/>
            <person name="Tanurdzic M."/>
            <person name="Theissen G."/>
            <person name="Ulvskov P."/>
            <person name="Wakazuki S."/>
            <person name="Weng J.K."/>
            <person name="Willats W.W."/>
            <person name="Wipf D."/>
            <person name="Wolf P.G."/>
            <person name="Yang L."/>
            <person name="Zimmer A.D."/>
            <person name="Zhu Q."/>
            <person name="Mitros T."/>
            <person name="Hellsten U."/>
            <person name="Loque D."/>
            <person name="Otillar R."/>
            <person name="Salamov A."/>
            <person name="Schmutz J."/>
            <person name="Shapiro H."/>
            <person name="Lindquist E."/>
            <person name="Lucas S."/>
            <person name="Rokhsar D."/>
            <person name="Grigoriev I.V."/>
        </authorList>
    </citation>
    <scope>NUCLEOTIDE SEQUENCE [LARGE SCALE GENOMIC DNA]</scope>
</reference>
<keyword evidence="5" id="KW-1185">Reference proteome</keyword>
<feature type="region of interest" description="Disordered" evidence="2">
    <location>
        <begin position="228"/>
        <end position="273"/>
    </location>
</feature>
<dbReference type="InterPro" id="IPR046431">
    <property type="entry name" value="FAF_dom"/>
</dbReference>
<dbReference type="HOGENOM" id="CLU_916442_0_0_1"/>
<dbReference type="KEGG" id="smo:SELMODRAFT_443792"/>
<feature type="region of interest" description="Disordered" evidence="2">
    <location>
        <begin position="193"/>
        <end position="216"/>
    </location>
</feature>
<evidence type="ECO:0000256" key="2">
    <source>
        <dbReference type="SAM" id="MobiDB-lite"/>
    </source>
</evidence>
<accession>D8S4H2</accession>
<dbReference type="InParanoid" id="D8S4H2"/>
<gene>
    <name evidence="4" type="ORF">SELMODRAFT_443792</name>
</gene>
<evidence type="ECO:0000259" key="3">
    <source>
        <dbReference type="Pfam" id="PF11250"/>
    </source>
</evidence>
<feature type="compositionally biased region" description="Gly residues" evidence="2">
    <location>
        <begin position="198"/>
        <end position="208"/>
    </location>
</feature>
<dbReference type="Gramene" id="EFJ20750">
    <property type="protein sequence ID" value="EFJ20750"/>
    <property type="gene ID" value="SELMODRAFT_443792"/>
</dbReference>